<evidence type="ECO:0000313" key="10">
    <source>
        <dbReference type="Ensembl" id="ENSDCDP00010022346.1"/>
    </source>
</evidence>
<dbReference type="PRINTS" id="PR00449">
    <property type="entry name" value="RASTRNSFRMNG"/>
</dbReference>
<dbReference type="GO" id="GO:0007165">
    <property type="term" value="P:signal transduction"/>
    <property type="evidence" value="ECO:0007669"/>
    <property type="project" value="TreeGrafter"/>
</dbReference>
<dbReference type="InterPro" id="IPR005225">
    <property type="entry name" value="Small_GTP-bd"/>
</dbReference>
<dbReference type="NCBIfam" id="TIGR00231">
    <property type="entry name" value="small_GTP"/>
    <property type="match status" value="1"/>
</dbReference>
<dbReference type="GO" id="GO:0031681">
    <property type="term" value="F:G-protein beta-subunit binding"/>
    <property type="evidence" value="ECO:0007669"/>
    <property type="project" value="TreeGrafter"/>
</dbReference>
<reference evidence="10" key="2">
    <citation type="submission" date="2025-08" db="UniProtKB">
        <authorList>
            <consortium name="Ensembl"/>
        </authorList>
    </citation>
    <scope>IDENTIFICATION</scope>
</reference>
<dbReference type="InterPro" id="IPR027417">
    <property type="entry name" value="P-loop_NTPase"/>
</dbReference>
<keyword evidence="5" id="KW-0342">GTP-binding</keyword>
<comment type="subcellular location">
    <subcellularLocation>
        <location evidence="1">Cell membrane</location>
        <topology evidence="1">Lipid-anchor</topology>
    </subcellularLocation>
</comment>
<evidence type="ECO:0000256" key="7">
    <source>
        <dbReference type="ARBA" id="ARBA00023288"/>
    </source>
</evidence>
<dbReference type="Gene3D" id="3.40.50.300">
    <property type="entry name" value="P-loop containing nucleotide triphosphate hydrolases"/>
    <property type="match status" value="1"/>
</dbReference>
<name>A0AAY4BQB5_9TELE</name>
<dbReference type="GeneTree" id="ENSGT00940000165021"/>
<evidence type="ECO:0000313" key="11">
    <source>
        <dbReference type="Proteomes" id="UP000694580"/>
    </source>
</evidence>
<evidence type="ECO:0000256" key="4">
    <source>
        <dbReference type="ARBA" id="ARBA00022741"/>
    </source>
</evidence>
<dbReference type="SMART" id="SM00175">
    <property type="entry name" value="RAB"/>
    <property type="match status" value="1"/>
</dbReference>
<dbReference type="SMART" id="SM00173">
    <property type="entry name" value="RAS"/>
    <property type="match status" value="1"/>
</dbReference>
<evidence type="ECO:0000256" key="3">
    <source>
        <dbReference type="ARBA" id="ARBA00022481"/>
    </source>
</evidence>
<sequence>MEVRLLSPSAMLLQYGSAARRLSGLDVSKARVGIAKTVTTNWRREKKARVARSSSASDGVSKRSAETLLRVDPRPRNRRRIVVLGAPRVGKTAVLRRFLRDDFDEQYVPTSEDFHSKVYRIRGETYQVDILDASKERDFPAKRRLSILTGDIFLLVFSVDDRESFDEVRALRKEIQVAKSKLGGWKENSRVPVVFCANKVDLGEKSRAVEPSEICRGLGRDAAVFETSARDGTRLDEMFEALADLGGLPAETRPSLHRDVSIRSYEAQHGRRRSRREAACGAVFPLARRPSFGSDLRRVLGPGPSKRSAPMERCQIQ</sequence>
<dbReference type="GO" id="GO:0005525">
    <property type="term" value="F:GTP binding"/>
    <property type="evidence" value="ECO:0007669"/>
    <property type="project" value="UniProtKB-KW"/>
</dbReference>
<dbReference type="GO" id="GO:0003924">
    <property type="term" value="F:GTPase activity"/>
    <property type="evidence" value="ECO:0007669"/>
    <property type="project" value="InterPro"/>
</dbReference>
<evidence type="ECO:0000256" key="9">
    <source>
        <dbReference type="SAM" id="MobiDB-lite"/>
    </source>
</evidence>
<protein>
    <recommendedName>
        <fullName evidence="12">Small monomeric GTPase</fullName>
    </recommendedName>
</protein>
<keyword evidence="11" id="KW-1185">Reference proteome</keyword>
<keyword evidence="2" id="KW-1003">Cell membrane</keyword>
<evidence type="ECO:0000256" key="2">
    <source>
        <dbReference type="ARBA" id="ARBA00022475"/>
    </source>
</evidence>
<reference evidence="10 11" key="1">
    <citation type="submission" date="2020-06" db="EMBL/GenBank/DDBJ databases">
        <authorList>
            <consortium name="Wellcome Sanger Institute Data Sharing"/>
        </authorList>
    </citation>
    <scope>NUCLEOTIDE SEQUENCE [LARGE SCALE GENOMIC DNA]</scope>
</reference>
<evidence type="ECO:0000256" key="1">
    <source>
        <dbReference type="ARBA" id="ARBA00004193"/>
    </source>
</evidence>
<dbReference type="Proteomes" id="UP000694580">
    <property type="component" value="Chromosome 7"/>
</dbReference>
<keyword evidence="7" id="KW-0449">Lipoprotein</keyword>
<dbReference type="GO" id="GO:0005886">
    <property type="term" value="C:plasma membrane"/>
    <property type="evidence" value="ECO:0007669"/>
    <property type="project" value="UniProtKB-SubCell"/>
</dbReference>
<dbReference type="PANTHER" id="PTHR46149">
    <property type="entry name" value="MIP08469P"/>
    <property type="match status" value="1"/>
</dbReference>
<evidence type="ECO:0000256" key="8">
    <source>
        <dbReference type="ARBA" id="ARBA00038061"/>
    </source>
</evidence>
<reference evidence="10" key="3">
    <citation type="submission" date="2025-09" db="UniProtKB">
        <authorList>
            <consortium name="Ensembl"/>
        </authorList>
    </citation>
    <scope>IDENTIFICATION</scope>
</reference>
<organism evidence="10 11">
    <name type="scientific">Denticeps clupeoides</name>
    <name type="common">denticle herring</name>
    <dbReference type="NCBI Taxonomy" id="299321"/>
    <lineage>
        <taxon>Eukaryota</taxon>
        <taxon>Metazoa</taxon>
        <taxon>Chordata</taxon>
        <taxon>Craniata</taxon>
        <taxon>Vertebrata</taxon>
        <taxon>Euteleostomi</taxon>
        <taxon>Actinopterygii</taxon>
        <taxon>Neopterygii</taxon>
        <taxon>Teleostei</taxon>
        <taxon>Clupei</taxon>
        <taxon>Clupeiformes</taxon>
        <taxon>Denticipitoidei</taxon>
        <taxon>Denticipitidae</taxon>
        <taxon>Denticeps</taxon>
    </lineage>
</organism>
<keyword evidence="3" id="KW-0488">Methylation</keyword>
<dbReference type="InterPro" id="IPR001806">
    <property type="entry name" value="Small_GTPase"/>
</dbReference>
<feature type="region of interest" description="Disordered" evidence="9">
    <location>
        <begin position="45"/>
        <end position="69"/>
    </location>
</feature>
<evidence type="ECO:0000256" key="6">
    <source>
        <dbReference type="ARBA" id="ARBA00023136"/>
    </source>
</evidence>
<dbReference type="InterPro" id="IPR052236">
    <property type="entry name" value="Small_GTPase_RasD"/>
</dbReference>
<comment type="similarity">
    <text evidence="8">Belongs to the small GTPase superfamily. RasD family.</text>
</comment>
<dbReference type="SUPFAM" id="SSF52540">
    <property type="entry name" value="P-loop containing nucleoside triphosphate hydrolases"/>
    <property type="match status" value="1"/>
</dbReference>
<gene>
    <name evidence="10" type="primary">RASD2</name>
</gene>
<keyword evidence="6" id="KW-0472">Membrane</keyword>
<dbReference type="Pfam" id="PF00071">
    <property type="entry name" value="Ras"/>
    <property type="match status" value="1"/>
</dbReference>
<proteinExistence type="inferred from homology"/>
<dbReference type="PANTHER" id="PTHR46149:SF2">
    <property type="entry name" value="GTP-BINDING PROTEIN RHES"/>
    <property type="match status" value="1"/>
</dbReference>
<dbReference type="PROSITE" id="PS51421">
    <property type="entry name" value="RAS"/>
    <property type="match status" value="1"/>
</dbReference>
<dbReference type="Ensembl" id="ENSDCDT00010026523.1">
    <property type="protein sequence ID" value="ENSDCDP00010022346.1"/>
    <property type="gene ID" value="ENSDCDG00010013018.1"/>
</dbReference>
<accession>A0AAY4BQB5</accession>
<keyword evidence="4" id="KW-0547">Nucleotide-binding</keyword>
<evidence type="ECO:0008006" key="12">
    <source>
        <dbReference type="Google" id="ProtNLM"/>
    </source>
</evidence>
<dbReference type="SMART" id="SM00174">
    <property type="entry name" value="RHO"/>
    <property type="match status" value="1"/>
</dbReference>
<feature type="compositionally biased region" description="Basic and acidic residues" evidence="9">
    <location>
        <begin position="60"/>
        <end position="69"/>
    </location>
</feature>
<dbReference type="AlphaFoldDB" id="A0AAY4BQB5"/>
<dbReference type="PROSITE" id="PS51419">
    <property type="entry name" value="RAB"/>
    <property type="match status" value="1"/>
</dbReference>
<evidence type="ECO:0000256" key="5">
    <source>
        <dbReference type="ARBA" id="ARBA00023134"/>
    </source>
</evidence>
<feature type="region of interest" description="Disordered" evidence="9">
    <location>
        <begin position="295"/>
        <end position="317"/>
    </location>
</feature>